<keyword evidence="1" id="KW-0732">Signal</keyword>
<dbReference type="EMBL" id="QRYC01000026">
    <property type="protein sequence ID" value="RGU54748.1"/>
    <property type="molecule type" value="Genomic_DNA"/>
</dbReference>
<evidence type="ECO:0000313" key="4">
    <source>
        <dbReference type="Proteomes" id="UP000284243"/>
    </source>
</evidence>
<protein>
    <submittedName>
        <fullName evidence="2">PKD-like family lipoprotein</fullName>
    </submittedName>
</protein>
<dbReference type="Pfam" id="PF16407">
    <property type="entry name" value="PKD_2"/>
    <property type="match status" value="1"/>
</dbReference>
<sequence length="531" mass="59682">MKIKTLLVALLGSLFLASCFEDDSSLNYKLMNPIVIDLGDEPTTYKVFAFDTLEIKPITYKEGVPDADLSFKWTLEGNTIIPKVIDSTMTLKYMVDVSAQNNAYKLVYEVRDNTTDIIQEQVFDVTVMSPFGSGLIVCDTKDEMTSDVSLIMAYNFTDSYHKEQDTVMRNLFSSVNGRKINGVATAVRSTTYQVNRSLTIGTDHTLDRVDPFNYSYIDGNGDMFVIDPGQYNVTTIGYDPQIGAELLAITGKIYPRSMQQDNKVYSYYLQTSDMSDYYMGIFYRPAWENGIGFDEKNGRLLEFDSDDQLKVFNSAKLPADAPFDQNKLQGFTCLAMFSGDDSQMHIILKEKDPKTGKAKTNGKIYSYITLRTYDPETDNGKPLKIIDLNSFPEIQDARFFEGTETQNVIYYATSTKIYSINLAIANPLVTLEYTAPEGEEITSMMAWKEYQGKVDYTNPNPNADADDKVIEVSNNNRMIVLSTYNPSSREGFVRTVAIATLGTGTLEKNRELHGEFGGFGRITATNIQKAF</sequence>
<feature type="signal peptide" evidence="1">
    <location>
        <begin position="1"/>
        <end position="20"/>
    </location>
</feature>
<feature type="chain" id="PRO_5042691662" evidence="1">
    <location>
        <begin position="21"/>
        <end position="531"/>
    </location>
</feature>
<reference evidence="3 4" key="1">
    <citation type="submission" date="2018-08" db="EMBL/GenBank/DDBJ databases">
        <title>A genome reference for cultivated species of the human gut microbiota.</title>
        <authorList>
            <person name="Zou Y."/>
            <person name="Xue W."/>
            <person name="Luo G."/>
        </authorList>
    </citation>
    <scope>NUCLEOTIDE SEQUENCE [LARGE SCALE GENOMIC DNA]</scope>
    <source>
        <strain evidence="3 4">AF16-14</strain>
    </source>
</reference>
<reference evidence="2" key="2">
    <citation type="submission" date="2023-01" db="EMBL/GenBank/DDBJ databases">
        <title>Human gut microbiome strain richness.</title>
        <authorList>
            <person name="Chen-Liaw A."/>
        </authorList>
    </citation>
    <scope>NUCLEOTIDE SEQUENCE</scope>
    <source>
        <strain evidence="2">RTP21484st1_B7_RTP21484_190118</strain>
    </source>
</reference>
<comment type="caution">
    <text evidence="3">The sequence shown here is derived from an EMBL/GenBank/DDBJ whole genome shotgun (WGS) entry which is preliminary data.</text>
</comment>
<gene>
    <name evidence="3" type="ORF">DWW57_14970</name>
    <name evidence="2" type="ORF">PN645_03990</name>
</gene>
<accession>A0A1Y3ZRW5</accession>
<dbReference type="PROSITE" id="PS51257">
    <property type="entry name" value="PROKAR_LIPOPROTEIN"/>
    <property type="match status" value="1"/>
</dbReference>
<evidence type="ECO:0000313" key="3">
    <source>
        <dbReference type="EMBL" id="RGU54748.1"/>
    </source>
</evidence>
<dbReference type="RefSeq" id="WP_022160807.1">
    <property type="nucleotide sequence ID" value="NZ_CABJFF010000009.1"/>
</dbReference>
<keyword evidence="2" id="KW-0449">Lipoprotein</keyword>
<dbReference type="EMBL" id="JAQMRD010000003">
    <property type="protein sequence ID" value="MDB9222165.1"/>
    <property type="molecule type" value="Genomic_DNA"/>
</dbReference>
<evidence type="ECO:0000256" key="1">
    <source>
        <dbReference type="SAM" id="SignalP"/>
    </source>
</evidence>
<dbReference type="AlphaFoldDB" id="A0A1Y3ZRW5"/>
<proteinExistence type="predicted"/>
<dbReference type="Proteomes" id="UP001212263">
    <property type="component" value="Unassembled WGS sequence"/>
</dbReference>
<name>A0A1Y3ZRW5_9BACT</name>
<organism evidence="3 4">
    <name type="scientific">Odoribacter splanchnicus</name>
    <dbReference type="NCBI Taxonomy" id="28118"/>
    <lineage>
        <taxon>Bacteria</taxon>
        <taxon>Pseudomonadati</taxon>
        <taxon>Bacteroidota</taxon>
        <taxon>Bacteroidia</taxon>
        <taxon>Bacteroidales</taxon>
        <taxon>Odoribacteraceae</taxon>
        <taxon>Odoribacter</taxon>
    </lineage>
</organism>
<dbReference type="Proteomes" id="UP000284243">
    <property type="component" value="Unassembled WGS sequence"/>
</dbReference>
<evidence type="ECO:0000313" key="2">
    <source>
        <dbReference type="EMBL" id="MDB9222165.1"/>
    </source>
</evidence>
<dbReference type="InterPro" id="IPR032183">
    <property type="entry name" value="PKD-like"/>
</dbReference>